<reference evidence="2 3" key="1">
    <citation type="submission" date="2021-03" db="EMBL/GenBank/DDBJ databases">
        <title>Sequencing the genomes of 1000 actinobacteria strains.</title>
        <authorList>
            <person name="Klenk H.-P."/>
        </authorList>
    </citation>
    <scope>NUCLEOTIDE SEQUENCE [LARGE SCALE GENOMIC DNA]</scope>
    <source>
        <strain evidence="2 3">DSM 44580</strain>
    </source>
</reference>
<comment type="caution">
    <text evidence="2">The sequence shown here is derived from an EMBL/GenBank/DDBJ whole genome shotgun (WGS) entry which is preliminary data.</text>
</comment>
<keyword evidence="3" id="KW-1185">Reference proteome</keyword>
<gene>
    <name evidence="2" type="ORF">JOF53_002642</name>
</gene>
<feature type="compositionally biased region" description="Basic residues" evidence="1">
    <location>
        <begin position="23"/>
        <end position="42"/>
    </location>
</feature>
<protein>
    <submittedName>
        <fullName evidence="2">Uncharacterized protein</fullName>
    </submittedName>
</protein>
<sequence>MDQLQAMWLAKALAENTWAREQKQHRRNATGGRRRLFRRSGR</sequence>
<evidence type="ECO:0000313" key="3">
    <source>
        <dbReference type="Proteomes" id="UP001519363"/>
    </source>
</evidence>
<dbReference type="EMBL" id="JAGIOO010000001">
    <property type="protein sequence ID" value="MBP2473770.1"/>
    <property type="molecule type" value="Genomic_DNA"/>
</dbReference>
<organism evidence="2 3">
    <name type="scientific">Crossiella equi</name>
    <dbReference type="NCBI Taxonomy" id="130796"/>
    <lineage>
        <taxon>Bacteria</taxon>
        <taxon>Bacillati</taxon>
        <taxon>Actinomycetota</taxon>
        <taxon>Actinomycetes</taxon>
        <taxon>Pseudonocardiales</taxon>
        <taxon>Pseudonocardiaceae</taxon>
        <taxon>Crossiella</taxon>
    </lineage>
</organism>
<accession>A0ABS5ADJ1</accession>
<feature type="region of interest" description="Disordered" evidence="1">
    <location>
        <begin position="19"/>
        <end position="42"/>
    </location>
</feature>
<proteinExistence type="predicted"/>
<dbReference type="RefSeq" id="WP_276328984.1">
    <property type="nucleotide sequence ID" value="NZ_JAGIOO010000001.1"/>
</dbReference>
<name>A0ABS5ADJ1_9PSEU</name>
<evidence type="ECO:0000256" key="1">
    <source>
        <dbReference type="SAM" id="MobiDB-lite"/>
    </source>
</evidence>
<dbReference type="Proteomes" id="UP001519363">
    <property type="component" value="Unassembled WGS sequence"/>
</dbReference>
<evidence type="ECO:0000313" key="2">
    <source>
        <dbReference type="EMBL" id="MBP2473770.1"/>
    </source>
</evidence>